<dbReference type="GO" id="GO:0020037">
    <property type="term" value="F:heme binding"/>
    <property type="evidence" value="ECO:0007669"/>
    <property type="project" value="InterPro"/>
</dbReference>
<dbReference type="InterPro" id="IPR044398">
    <property type="entry name" value="Globin-sensor_dom"/>
</dbReference>
<gene>
    <name evidence="2" type="ordered locus">Tter_1764</name>
</gene>
<dbReference type="Gene3D" id="1.10.490.10">
    <property type="entry name" value="Globins"/>
    <property type="match status" value="1"/>
</dbReference>
<dbReference type="Proteomes" id="UP000000323">
    <property type="component" value="Chromosome 1"/>
</dbReference>
<evidence type="ECO:0000313" key="2">
    <source>
        <dbReference type="EMBL" id="ACZ42670.1"/>
    </source>
</evidence>
<sequence>MSQVEIPGYTYGQPSVQPSPVSMEDLEHIQSCLLWSDEDVQALRRAGEILGPRKEEILDVWYGFVASQPHLLAYFSRPDGPSQEYLQRVRARFGRWIEDTCRAEYDQRWLDYQEEIAQRHFTRKNQTDGAAAEGTPPYIHWRYINALVYPIYATVRPFLEQSGEPPEMVEKMHQAWLKAVLLQATLWARPYAKNEAW</sequence>
<dbReference type="GO" id="GO:0019825">
    <property type="term" value="F:oxygen binding"/>
    <property type="evidence" value="ECO:0007669"/>
    <property type="project" value="InterPro"/>
</dbReference>
<dbReference type="HOGENOM" id="CLU_119977_0_0_0"/>
<name>D1CD05_THET1</name>
<dbReference type="OrthoDB" id="9780134at2"/>
<dbReference type="RefSeq" id="WP_012875704.1">
    <property type="nucleotide sequence ID" value="NC_013525.1"/>
</dbReference>
<evidence type="ECO:0000259" key="1">
    <source>
        <dbReference type="Pfam" id="PF11563"/>
    </source>
</evidence>
<accession>D1CD05</accession>
<dbReference type="KEGG" id="ttr:Tter_1764"/>
<dbReference type="CDD" id="cd12124">
    <property type="entry name" value="Pgbs"/>
    <property type="match status" value="1"/>
</dbReference>
<organism evidence="2 3">
    <name type="scientific">Thermobaculum terrenum (strain ATCC BAA-798 / CCMEE 7001 / YNP1)</name>
    <dbReference type="NCBI Taxonomy" id="525904"/>
    <lineage>
        <taxon>Bacteria</taxon>
        <taxon>Bacillati</taxon>
        <taxon>Chloroflexota</taxon>
        <taxon>Chloroflexia</taxon>
        <taxon>Candidatus Thermobaculales</taxon>
        <taxon>Candidatus Thermobaculaceae</taxon>
        <taxon>Thermobaculum</taxon>
    </lineage>
</organism>
<dbReference type="AlphaFoldDB" id="D1CD05"/>
<dbReference type="EMBL" id="CP001825">
    <property type="protein sequence ID" value="ACZ42670.1"/>
    <property type="molecule type" value="Genomic_DNA"/>
</dbReference>
<dbReference type="InterPro" id="IPR009050">
    <property type="entry name" value="Globin-like_sf"/>
</dbReference>
<proteinExistence type="predicted"/>
<dbReference type="InterPro" id="IPR012292">
    <property type="entry name" value="Globin/Proto"/>
</dbReference>
<reference evidence="3" key="1">
    <citation type="journal article" date="2010" name="Stand. Genomic Sci.">
        <title>Complete genome sequence of 'Thermobaculum terrenum' type strain (YNP1).</title>
        <authorList>
            <person name="Kiss H."/>
            <person name="Cleland D."/>
            <person name="Lapidus A."/>
            <person name="Lucas S."/>
            <person name="Glavina Del Rio T."/>
            <person name="Nolan M."/>
            <person name="Tice H."/>
            <person name="Han C."/>
            <person name="Goodwin L."/>
            <person name="Pitluck S."/>
            <person name="Liolios K."/>
            <person name="Ivanova N."/>
            <person name="Mavromatis K."/>
            <person name="Ovchinnikova G."/>
            <person name="Pati A."/>
            <person name="Chen A."/>
            <person name="Palaniappan K."/>
            <person name="Land M."/>
            <person name="Hauser L."/>
            <person name="Chang Y."/>
            <person name="Jeffries C."/>
            <person name="Lu M."/>
            <person name="Brettin T."/>
            <person name="Detter J."/>
            <person name="Goker M."/>
            <person name="Tindall B."/>
            <person name="Beck B."/>
            <person name="McDermott T."/>
            <person name="Woyke T."/>
            <person name="Bristow J."/>
            <person name="Eisen J."/>
            <person name="Markowitz V."/>
            <person name="Hugenholtz P."/>
            <person name="Kyrpides N."/>
            <person name="Klenk H."/>
            <person name="Cheng J."/>
        </authorList>
    </citation>
    <scope>NUCLEOTIDE SEQUENCE [LARGE SCALE GENOMIC DNA]</scope>
    <source>
        <strain evidence="3">ATCC BAA-798 / YNP1</strain>
    </source>
</reference>
<dbReference type="InterPro" id="IPR012102">
    <property type="entry name" value="Protoglobin"/>
</dbReference>
<dbReference type="Pfam" id="PF11563">
    <property type="entry name" value="Protoglobin"/>
    <property type="match status" value="1"/>
</dbReference>
<evidence type="ECO:0000313" key="3">
    <source>
        <dbReference type="Proteomes" id="UP000000323"/>
    </source>
</evidence>
<feature type="domain" description="Globin-sensor" evidence="1">
    <location>
        <begin position="23"/>
        <end position="195"/>
    </location>
</feature>
<dbReference type="eggNOG" id="ENOG502Z8UN">
    <property type="taxonomic scope" value="Bacteria"/>
</dbReference>
<protein>
    <recommendedName>
        <fullName evidence="1">Globin-sensor domain-containing protein</fullName>
    </recommendedName>
</protein>
<dbReference type="SUPFAM" id="SSF46458">
    <property type="entry name" value="Globin-like"/>
    <property type="match status" value="1"/>
</dbReference>
<dbReference type="STRING" id="525904.Tter_1764"/>
<keyword evidence="3" id="KW-1185">Reference proteome</keyword>